<evidence type="ECO:0000256" key="10">
    <source>
        <dbReference type="SAM" id="SignalP"/>
    </source>
</evidence>
<evidence type="ECO:0000256" key="8">
    <source>
        <dbReference type="ARBA" id="ARBA00022836"/>
    </source>
</evidence>
<dbReference type="PANTHER" id="PTHR34195:SF2">
    <property type="entry name" value="PHOTOSYSTEM I REACTION CENTER SUBUNIT PSAK, CHLOROPLASTIC"/>
    <property type="match status" value="1"/>
</dbReference>
<protein>
    <recommendedName>
        <fullName evidence="12">PSI-K</fullName>
    </recommendedName>
</protein>
<name>A0A7S1T4U8_9CHLO</name>
<proteinExistence type="inferred from homology"/>
<feature type="signal peptide" evidence="10">
    <location>
        <begin position="1"/>
        <end position="29"/>
    </location>
</feature>
<keyword evidence="9" id="KW-0472">Membrane</keyword>
<dbReference type="GO" id="GO:0009522">
    <property type="term" value="C:photosystem I"/>
    <property type="evidence" value="ECO:0007669"/>
    <property type="project" value="UniProtKB-KW"/>
</dbReference>
<evidence type="ECO:0000256" key="6">
    <source>
        <dbReference type="ARBA" id="ARBA00022640"/>
    </source>
</evidence>
<evidence type="ECO:0000256" key="3">
    <source>
        <dbReference type="ARBA" id="ARBA00006458"/>
    </source>
</evidence>
<evidence type="ECO:0000256" key="2">
    <source>
        <dbReference type="ARBA" id="ARBA00004229"/>
    </source>
</evidence>
<keyword evidence="7" id="KW-0812">Transmembrane</keyword>
<sequence>MGASVRRHSVIPLGTLGIHLLVIPSTVCPIPSTPRLSPPPFPTLITCTMAATSVQIRSFTGMRAAPKLSTPRTRVAVVPRARRSVQTRADFIGSSNNLIMVASTTLCLVAGRFGLAPTTNRAASAGLKLSEVPSGLKSNDPSGFTAVDVLALGAVGHVIGAGIILGLKAL</sequence>
<dbReference type="GO" id="GO:0015979">
    <property type="term" value="P:photosynthesis"/>
    <property type="evidence" value="ECO:0007669"/>
    <property type="project" value="UniProtKB-KW"/>
</dbReference>
<keyword evidence="10" id="KW-0732">Signal</keyword>
<dbReference type="InterPro" id="IPR017493">
    <property type="entry name" value="PSI_PsaK_pln"/>
</dbReference>
<evidence type="ECO:0000256" key="4">
    <source>
        <dbReference type="ARBA" id="ARBA00022528"/>
    </source>
</evidence>
<gene>
    <name evidence="11" type="ORF">TCHU04912_LOCUS20351</name>
</gene>
<dbReference type="AlphaFoldDB" id="A0A7S1T4U8"/>
<comment type="subcellular location">
    <subcellularLocation>
        <location evidence="1">Membrane</location>
        <topology evidence="1">Multi-pass membrane protein</topology>
    </subcellularLocation>
    <subcellularLocation>
        <location evidence="2">Plastid</location>
        <location evidence="2">Chloroplast</location>
    </subcellularLocation>
</comment>
<keyword evidence="8" id="KW-0603">Photosystem I</keyword>
<dbReference type="InterPro" id="IPR016370">
    <property type="entry name" value="PSI_PsaG/PsaK_pln"/>
</dbReference>
<evidence type="ECO:0000256" key="5">
    <source>
        <dbReference type="ARBA" id="ARBA00022531"/>
    </source>
</evidence>
<feature type="chain" id="PRO_5031376056" description="PSI-K" evidence="10">
    <location>
        <begin position="30"/>
        <end position="170"/>
    </location>
</feature>
<keyword evidence="6" id="KW-0934">Plastid</keyword>
<dbReference type="InterPro" id="IPR023618">
    <property type="entry name" value="PSI_PsaG/PsaK_dom"/>
</dbReference>
<evidence type="ECO:0000256" key="9">
    <source>
        <dbReference type="ARBA" id="ARBA00023136"/>
    </source>
</evidence>
<dbReference type="Pfam" id="PF01241">
    <property type="entry name" value="PSI_PSAK"/>
    <property type="match status" value="1"/>
</dbReference>
<dbReference type="PANTHER" id="PTHR34195">
    <property type="entry name" value="PHOTOSYSTEM I REACTION CENTER SUBUNIT V, CHLOROPLASTIC-RELATED"/>
    <property type="match status" value="1"/>
</dbReference>
<evidence type="ECO:0000256" key="7">
    <source>
        <dbReference type="ARBA" id="ARBA00022692"/>
    </source>
</evidence>
<accession>A0A7S1T4U8</accession>
<dbReference type="Gene3D" id="1.10.286.40">
    <property type="entry name" value="Chlorophyll a-b binding protein like"/>
    <property type="match status" value="1"/>
</dbReference>
<evidence type="ECO:0000256" key="1">
    <source>
        <dbReference type="ARBA" id="ARBA00004141"/>
    </source>
</evidence>
<evidence type="ECO:0000313" key="11">
    <source>
        <dbReference type="EMBL" id="CAD9220971.1"/>
    </source>
</evidence>
<dbReference type="NCBIfam" id="TIGR03050">
    <property type="entry name" value="PS_I_psaK_plant"/>
    <property type="match status" value="1"/>
</dbReference>
<comment type="similarity">
    <text evidence="3">Belongs to the PsaG/PsaK family.</text>
</comment>
<dbReference type="GO" id="GO:0009507">
    <property type="term" value="C:chloroplast"/>
    <property type="evidence" value="ECO:0007669"/>
    <property type="project" value="UniProtKB-SubCell"/>
</dbReference>
<keyword evidence="5" id="KW-0602">Photosynthesis</keyword>
<dbReference type="EMBL" id="HBGG01039523">
    <property type="protein sequence ID" value="CAD9220971.1"/>
    <property type="molecule type" value="Transcribed_RNA"/>
</dbReference>
<dbReference type="InterPro" id="IPR000549">
    <property type="entry name" value="PSI_PsaG/PsaK"/>
</dbReference>
<keyword evidence="4" id="KW-0150">Chloroplast</keyword>
<evidence type="ECO:0008006" key="12">
    <source>
        <dbReference type="Google" id="ProtNLM"/>
    </source>
</evidence>
<organism evidence="11">
    <name type="scientific">Tetraselmis chuii</name>
    <dbReference type="NCBI Taxonomy" id="63592"/>
    <lineage>
        <taxon>Eukaryota</taxon>
        <taxon>Viridiplantae</taxon>
        <taxon>Chlorophyta</taxon>
        <taxon>core chlorophytes</taxon>
        <taxon>Chlorodendrophyceae</taxon>
        <taxon>Chlorodendrales</taxon>
        <taxon>Chlorodendraceae</taxon>
        <taxon>Tetraselmis</taxon>
    </lineage>
</organism>
<reference evidence="11" key="1">
    <citation type="submission" date="2021-01" db="EMBL/GenBank/DDBJ databases">
        <authorList>
            <person name="Corre E."/>
            <person name="Pelletier E."/>
            <person name="Niang G."/>
            <person name="Scheremetjew M."/>
            <person name="Finn R."/>
            <person name="Kale V."/>
            <person name="Holt S."/>
            <person name="Cochrane G."/>
            <person name="Meng A."/>
            <person name="Brown T."/>
            <person name="Cohen L."/>
        </authorList>
    </citation>
    <scope>NUCLEOTIDE SEQUENCE</scope>
    <source>
        <strain evidence="11">PLY429</strain>
    </source>
</reference>